<reference evidence="11 12" key="1">
    <citation type="submission" date="2020-04" db="EMBL/GenBank/DDBJ databases">
        <title>Plant Genome Project.</title>
        <authorList>
            <person name="Zhang R.-G."/>
        </authorList>
    </citation>
    <scope>NUCLEOTIDE SEQUENCE [LARGE SCALE GENOMIC DNA]</scope>
    <source>
        <strain evidence="11">YNK0</strain>
        <tissue evidence="11">Leaf</tissue>
    </source>
</reference>
<dbReference type="SUPFAM" id="SSF47370">
    <property type="entry name" value="Bromodomain"/>
    <property type="match status" value="1"/>
</dbReference>
<dbReference type="PROSITE" id="PS50014">
    <property type="entry name" value="BROMODOMAIN_2"/>
    <property type="match status" value="1"/>
</dbReference>
<dbReference type="InterPro" id="IPR038336">
    <property type="entry name" value="NET_sf"/>
</dbReference>
<dbReference type="OMA" id="DIVAGCD"/>
<evidence type="ECO:0000256" key="1">
    <source>
        <dbReference type="ARBA" id="ARBA00004123"/>
    </source>
</evidence>
<keyword evidence="4 7" id="KW-0103">Bromodomain</keyword>
<dbReference type="AlphaFoldDB" id="A0A834ZJZ1"/>
<evidence type="ECO:0000256" key="6">
    <source>
        <dbReference type="ARBA" id="ARBA00023242"/>
    </source>
</evidence>
<comment type="caution">
    <text evidence="11">The sequence shown here is derived from an EMBL/GenBank/DDBJ whole genome shotgun (WGS) entry which is preliminary data.</text>
</comment>
<dbReference type="Gene3D" id="1.20.920.10">
    <property type="entry name" value="Bromodomain-like"/>
    <property type="match status" value="1"/>
</dbReference>
<keyword evidence="12" id="KW-1185">Reference proteome</keyword>
<evidence type="ECO:0000256" key="2">
    <source>
        <dbReference type="ARBA" id="ARBA00023015"/>
    </source>
</evidence>
<keyword evidence="5" id="KW-0804">Transcription</keyword>
<feature type="region of interest" description="Disordered" evidence="8">
    <location>
        <begin position="436"/>
        <end position="524"/>
    </location>
</feature>
<feature type="compositionally biased region" description="Low complexity" evidence="8">
    <location>
        <begin position="487"/>
        <end position="515"/>
    </location>
</feature>
<sequence length="818" mass="91096">MALTVLIEYTGQRETTKCSEEVLVAMLGKTQRFSKGYSSGFVPDHRLAVETMGESEGFGSSGRVDAEMTASEDSCAPKRKCISLNIDKCDSFGVPLQVFSVSKMSRSERKDLELRLKAELEQIRILQKKVFLRSTKSDLHSFKDRQKRPPLENFQISSELTSGQGKKRVSTGRNELCLKQGLSRKSVKQVVRPRMSYAILMKQCQTLLTRLMSHQFGWVFSTPVDVVKLNIPDYFTVIKHPMDLGTVKSKIASGAYSSPLDFLADVRLTFSNARIYNPPGNEVHNMADALSKYFETRWKSIEKKVFEIDAQSVPAASGAPREMEAAKPTPLSKERKTTPTDNIVKSELVKRIMTDEEKHNLSRELELLGEIPEHIVDFLRGDGFNESQLGEDEIEIDIDALSDDTMFTIRKLLDDYLQEKQTDHMKAEPCEMELLKNSGRSNSSMQPCKGNDPVEEDVDIGGNDPPVSSYPPVEIEKDATHRNSKCSSSSSSSGESGSSSSGSDSGSSSGSESGGVKASTQVDTLKVQETVVSEADLDQRSGLGDPHDRNSEFLQFIFISCMYSELDMAFSIRAIFDCRIHDMALKSFSILTYAESVCGLDQLELNSQPRPTSAEADSPQEGGSGPSERQVSPEKLYRAALLRSRFADTIIKAREKTLDQGEKGDPEKLRREREELDRQQREEKARLQTEAKAAEDARRQAEVEAAAEAKRKRDLEREAARQALLKMEKTVEINENCQFLEDLEMLRAVPAELVPLGSVDEMAPDHSLDGMGSFNLRGSSNPLEQLGLYMKVDDEEEEEGEPHGAPDPVNDVEEGEID</sequence>
<dbReference type="PROSITE" id="PS51525">
    <property type="entry name" value="NET"/>
    <property type="match status" value="1"/>
</dbReference>
<keyword evidence="3" id="KW-0175">Coiled coil</keyword>
<evidence type="ECO:0000256" key="5">
    <source>
        <dbReference type="ARBA" id="ARBA00023163"/>
    </source>
</evidence>
<feature type="region of interest" description="Disordered" evidence="8">
    <location>
        <begin position="316"/>
        <end position="337"/>
    </location>
</feature>
<proteinExistence type="predicted"/>
<dbReference type="PANTHER" id="PTHR46136">
    <property type="entry name" value="TRANSCRIPTION FACTOR GTE8"/>
    <property type="match status" value="1"/>
</dbReference>
<evidence type="ECO:0000256" key="4">
    <source>
        <dbReference type="ARBA" id="ARBA00023117"/>
    </source>
</evidence>
<evidence type="ECO:0000313" key="11">
    <source>
        <dbReference type="EMBL" id="KAF8408386.1"/>
    </source>
</evidence>
<dbReference type="InterPro" id="IPR036427">
    <property type="entry name" value="Bromodomain-like_sf"/>
</dbReference>
<evidence type="ECO:0000256" key="3">
    <source>
        <dbReference type="ARBA" id="ARBA00023054"/>
    </source>
</evidence>
<evidence type="ECO:0000256" key="8">
    <source>
        <dbReference type="SAM" id="MobiDB-lite"/>
    </source>
</evidence>
<feature type="region of interest" description="Disordered" evidence="8">
    <location>
        <begin position="788"/>
        <end position="818"/>
    </location>
</feature>
<dbReference type="Pfam" id="PF00439">
    <property type="entry name" value="Bromodomain"/>
    <property type="match status" value="1"/>
</dbReference>
<evidence type="ECO:0000256" key="7">
    <source>
        <dbReference type="PROSITE-ProRule" id="PRU00035"/>
    </source>
</evidence>
<dbReference type="OrthoDB" id="21449at2759"/>
<comment type="subcellular location">
    <subcellularLocation>
        <location evidence="1">Nucleus</location>
    </subcellularLocation>
</comment>
<evidence type="ECO:0000259" key="10">
    <source>
        <dbReference type="PROSITE" id="PS51525"/>
    </source>
</evidence>
<feature type="region of interest" description="Disordered" evidence="8">
    <location>
        <begin position="607"/>
        <end position="633"/>
    </location>
</feature>
<accession>A0A834ZJZ1</accession>
<dbReference type="InterPro" id="IPR037377">
    <property type="entry name" value="GTE_bromo"/>
</dbReference>
<dbReference type="SMART" id="SM00297">
    <property type="entry name" value="BROMO"/>
    <property type="match status" value="1"/>
</dbReference>
<dbReference type="CDD" id="cd05506">
    <property type="entry name" value="Bromo_plant1"/>
    <property type="match status" value="1"/>
</dbReference>
<dbReference type="GO" id="GO:0005634">
    <property type="term" value="C:nucleus"/>
    <property type="evidence" value="ECO:0007669"/>
    <property type="project" value="UniProtKB-SubCell"/>
</dbReference>
<name>A0A834ZJZ1_TETSI</name>
<keyword evidence="6" id="KW-0539">Nucleus</keyword>
<feature type="domain" description="NET" evidence="10">
    <location>
        <begin position="343"/>
        <end position="424"/>
    </location>
</feature>
<dbReference type="Gene3D" id="1.20.1270.220">
    <property type="match status" value="1"/>
</dbReference>
<dbReference type="PRINTS" id="PR00503">
    <property type="entry name" value="BROMODOMAIN"/>
</dbReference>
<dbReference type="InterPro" id="IPR052442">
    <property type="entry name" value="Env_Response_Regulator"/>
</dbReference>
<dbReference type="InterPro" id="IPR027353">
    <property type="entry name" value="NET_dom"/>
</dbReference>
<protein>
    <submittedName>
        <fullName evidence="11">Uncharacterized protein</fullName>
    </submittedName>
</protein>
<gene>
    <name evidence="11" type="ORF">HHK36_007536</name>
</gene>
<evidence type="ECO:0000313" key="12">
    <source>
        <dbReference type="Proteomes" id="UP000655225"/>
    </source>
</evidence>
<dbReference type="InterPro" id="IPR001487">
    <property type="entry name" value="Bromodomain"/>
</dbReference>
<feature type="domain" description="Bromo" evidence="9">
    <location>
        <begin position="212"/>
        <end position="284"/>
    </location>
</feature>
<organism evidence="11 12">
    <name type="scientific">Tetracentron sinense</name>
    <name type="common">Spur-leaf</name>
    <dbReference type="NCBI Taxonomy" id="13715"/>
    <lineage>
        <taxon>Eukaryota</taxon>
        <taxon>Viridiplantae</taxon>
        <taxon>Streptophyta</taxon>
        <taxon>Embryophyta</taxon>
        <taxon>Tracheophyta</taxon>
        <taxon>Spermatophyta</taxon>
        <taxon>Magnoliopsida</taxon>
        <taxon>Trochodendrales</taxon>
        <taxon>Trochodendraceae</taxon>
        <taxon>Tetracentron</taxon>
    </lineage>
</organism>
<dbReference type="EMBL" id="JABCRI010000004">
    <property type="protein sequence ID" value="KAF8408386.1"/>
    <property type="molecule type" value="Genomic_DNA"/>
</dbReference>
<keyword evidence="2" id="KW-0805">Transcription regulation</keyword>
<dbReference type="PANTHER" id="PTHR46136:SF33">
    <property type="entry name" value="TRANSCRIPTION FACTOR GTE10"/>
    <property type="match status" value="1"/>
</dbReference>
<evidence type="ECO:0000259" key="9">
    <source>
        <dbReference type="PROSITE" id="PS50014"/>
    </source>
</evidence>
<feature type="region of interest" description="Disordered" evidence="8">
    <location>
        <begin position="657"/>
        <end position="697"/>
    </location>
</feature>
<dbReference type="Pfam" id="PF17035">
    <property type="entry name" value="BET"/>
    <property type="match status" value="1"/>
</dbReference>
<dbReference type="Proteomes" id="UP000655225">
    <property type="component" value="Unassembled WGS sequence"/>
</dbReference>